<gene>
    <name evidence="10" type="ORF">C0V70_03860</name>
</gene>
<keyword evidence="11" id="KW-1185">Reference proteome</keyword>
<dbReference type="Pfam" id="PF04290">
    <property type="entry name" value="DctQ"/>
    <property type="match status" value="1"/>
</dbReference>
<keyword evidence="2" id="KW-0813">Transport</keyword>
<dbReference type="AlphaFoldDB" id="A0A2K9NP34"/>
<dbReference type="EMBL" id="CP025704">
    <property type="protein sequence ID" value="AUN97258.1"/>
    <property type="molecule type" value="Genomic_DNA"/>
</dbReference>
<evidence type="ECO:0000313" key="11">
    <source>
        <dbReference type="Proteomes" id="UP000235584"/>
    </source>
</evidence>
<name>A0A2K9NP34_BACTC</name>
<evidence type="ECO:0000256" key="8">
    <source>
        <dbReference type="ARBA" id="ARBA00038436"/>
    </source>
</evidence>
<evidence type="ECO:0000313" key="10">
    <source>
        <dbReference type="EMBL" id="AUN97258.1"/>
    </source>
</evidence>
<comment type="similarity">
    <text evidence="8">Belongs to the TRAP transporter small permease family.</text>
</comment>
<keyword evidence="4" id="KW-0997">Cell inner membrane</keyword>
<organism evidence="10 11">
    <name type="scientific">Bacteriovorax stolpii</name>
    <name type="common">Bdellovibrio stolpii</name>
    <dbReference type="NCBI Taxonomy" id="960"/>
    <lineage>
        <taxon>Bacteria</taxon>
        <taxon>Pseudomonadati</taxon>
        <taxon>Bdellovibrionota</taxon>
        <taxon>Bacteriovoracia</taxon>
        <taxon>Bacteriovoracales</taxon>
        <taxon>Bacteriovoracaceae</taxon>
        <taxon>Bacteriovorax</taxon>
    </lineage>
</organism>
<evidence type="ECO:0000256" key="7">
    <source>
        <dbReference type="ARBA" id="ARBA00023136"/>
    </source>
</evidence>
<reference evidence="10 11" key="1">
    <citation type="submission" date="2018-01" db="EMBL/GenBank/DDBJ databases">
        <title>Complete genome sequence of Bacteriovorax stolpii DSM12778.</title>
        <authorList>
            <person name="Tang B."/>
            <person name="Chang J."/>
        </authorList>
    </citation>
    <scope>NUCLEOTIDE SEQUENCE [LARGE SCALE GENOMIC DNA]</scope>
    <source>
        <strain evidence="10 11">DSM 12778</strain>
    </source>
</reference>
<accession>A0A2K9NP34</accession>
<dbReference type="RefSeq" id="WP_102242553.1">
    <property type="nucleotide sequence ID" value="NZ_CP025704.1"/>
</dbReference>
<keyword evidence="5" id="KW-0812">Transmembrane</keyword>
<evidence type="ECO:0000256" key="3">
    <source>
        <dbReference type="ARBA" id="ARBA00022475"/>
    </source>
</evidence>
<protein>
    <recommendedName>
        <fullName evidence="9">Tripartite ATP-independent periplasmic transporters DctQ component domain-containing protein</fullName>
    </recommendedName>
</protein>
<evidence type="ECO:0000256" key="5">
    <source>
        <dbReference type="ARBA" id="ARBA00022692"/>
    </source>
</evidence>
<proteinExistence type="inferred from homology"/>
<dbReference type="InterPro" id="IPR007387">
    <property type="entry name" value="TRAP_DctQ"/>
</dbReference>
<comment type="subcellular location">
    <subcellularLocation>
        <location evidence="1">Cell inner membrane</location>
        <topology evidence="1">Multi-pass membrane protein</topology>
    </subcellularLocation>
</comment>
<evidence type="ECO:0000256" key="6">
    <source>
        <dbReference type="ARBA" id="ARBA00022989"/>
    </source>
</evidence>
<dbReference type="Proteomes" id="UP000235584">
    <property type="component" value="Chromosome"/>
</dbReference>
<dbReference type="InterPro" id="IPR055348">
    <property type="entry name" value="DctQ"/>
</dbReference>
<keyword evidence="6" id="KW-1133">Transmembrane helix</keyword>
<dbReference type="GO" id="GO:0022857">
    <property type="term" value="F:transmembrane transporter activity"/>
    <property type="evidence" value="ECO:0007669"/>
    <property type="project" value="TreeGrafter"/>
</dbReference>
<evidence type="ECO:0000256" key="2">
    <source>
        <dbReference type="ARBA" id="ARBA00022448"/>
    </source>
</evidence>
<dbReference type="GO" id="GO:0005886">
    <property type="term" value="C:plasma membrane"/>
    <property type="evidence" value="ECO:0007669"/>
    <property type="project" value="UniProtKB-SubCell"/>
</dbReference>
<evidence type="ECO:0000256" key="1">
    <source>
        <dbReference type="ARBA" id="ARBA00004429"/>
    </source>
</evidence>
<dbReference type="PANTHER" id="PTHR35011:SF2">
    <property type="entry name" value="2,3-DIKETO-L-GULONATE TRAP TRANSPORTER SMALL PERMEASE PROTEIN YIAM"/>
    <property type="match status" value="1"/>
</dbReference>
<dbReference type="GO" id="GO:0015740">
    <property type="term" value="P:C4-dicarboxylate transport"/>
    <property type="evidence" value="ECO:0007669"/>
    <property type="project" value="TreeGrafter"/>
</dbReference>
<keyword evidence="7" id="KW-0472">Membrane</keyword>
<feature type="domain" description="Tripartite ATP-independent periplasmic transporters DctQ component" evidence="9">
    <location>
        <begin position="29"/>
        <end position="156"/>
    </location>
</feature>
<keyword evidence="3" id="KW-1003">Cell membrane</keyword>
<dbReference type="OrthoDB" id="5294514at2"/>
<dbReference type="PANTHER" id="PTHR35011">
    <property type="entry name" value="2,3-DIKETO-L-GULONATE TRAP TRANSPORTER SMALL PERMEASE PROTEIN YIAM"/>
    <property type="match status" value="1"/>
</dbReference>
<dbReference type="KEGG" id="bsto:C0V70_03860"/>
<sequence length="167" mass="18836">MFSLVKKCDNIVEKIATWLLVICVMSMLIFSSLSIVARWFHHNITWIDPFVRHLVFIGTFLGGVVATGKGTHIGIDIVGKFVESKGWHSAKTAISRIIMVSSMFVLLWLIKSGVDFTRVEMEFSKEEFWGIGSGYLVMIIPIGLAFLLVRFFLVFLLSFEAKKEGAL</sequence>
<evidence type="ECO:0000256" key="4">
    <source>
        <dbReference type="ARBA" id="ARBA00022519"/>
    </source>
</evidence>
<evidence type="ECO:0000259" key="9">
    <source>
        <dbReference type="Pfam" id="PF04290"/>
    </source>
</evidence>